<dbReference type="HOGENOM" id="CLU_3053080_0_0_1"/>
<gene>
    <name evidence="1" type="ORF">ARALYDRAFT_915587</name>
</gene>
<accession>D7MHH8</accession>
<dbReference type="Gramene" id="scaffold_703329.1">
    <property type="protein sequence ID" value="scaffold_703329.1"/>
    <property type="gene ID" value="scaffold_703329.1"/>
</dbReference>
<evidence type="ECO:0000313" key="2">
    <source>
        <dbReference type="Proteomes" id="UP000008694"/>
    </source>
</evidence>
<dbReference type="EMBL" id="GL348719">
    <property type="protein sequence ID" value="EFH46643.1"/>
    <property type="molecule type" value="Genomic_DNA"/>
</dbReference>
<organism evidence="2">
    <name type="scientific">Arabidopsis lyrata subsp. lyrata</name>
    <name type="common">Lyre-leaved rock-cress</name>
    <dbReference type="NCBI Taxonomy" id="81972"/>
    <lineage>
        <taxon>Eukaryota</taxon>
        <taxon>Viridiplantae</taxon>
        <taxon>Streptophyta</taxon>
        <taxon>Embryophyta</taxon>
        <taxon>Tracheophyta</taxon>
        <taxon>Spermatophyta</taxon>
        <taxon>Magnoliopsida</taxon>
        <taxon>eudicotyledons</taxon>
        <taxon>Gunneridae</taxon>
        <taxon>Pentapetalae</taxon>
        <taxon>rosids</taxon>
        <taxon>malvids</taxon>
        <taxon>Brassicales</taxon>
        <taxon>Brassicaceae</taxon>
        <taxon>Camelineae</taxon>
        <taxon>Arabidopsis</taxon>
    </lineage>
</organism>
<reference evidence="2" key="1">
    <citation type="journal article" date="2011" name="Nat. Genet.">
        <title>The Arabidopsis lyrata genome sequence and the basis of rapid genome size change.</title>
        <authorList>
            <person name="Hu T.T."/>
            <person name="Pattyn P."/>
            <person name="Bakker E.G."/>
            <person name="Cao J."/>
            <person name="Cheng J.-F."/>
            <person name="Clark R.M."/>
            <person name="Fahlgren N."/>
            <person name="Fawcett J.A."/>
            <person name="Grimwood J."/>
            <person name="Gundlach H."/>
            <person name="Haberer G."/>
            <person name="Hollister J.D."/>
            <person name="Ossowski S."/>
            <person name="Ottilar R.P."/>
            <person name="Salamov A.A."/>
            <person name="Schneeberger K."/>
            <person name="Spannagl M."/>
            <person name="Wang X."/>
            <person name="Yang L."/>
            <person name="Nasrallah M.E."/>
            <person name="Bergelson J."/>
            <person name="Carrington J.C."/>
            <person name="Gaut B.S."/>
            <person name="Schmutz J."/>
            <person name="Mayer K.F.X."/>
            <person name="Van de Peer Y."/>
            <person name="Grigoriev I.V."/>
            <person name="Nordborg M."/>
            <person name="Weigel D."/>
            <person name="Guo Y.-L."/>
        </authorList>
    </citation>
    <scope>NUCLEOTIDE SEQUENCE [LARGE SCALE GENOMIC DNA]</scope>
    <source>
        <strain evidence="2">cv. MN47</strain>
    </source>
</reference>
<sequence>MSSPYPYDYFRSWMDKPRYNPETGKRTEEFKEGLRQFMLFASNQDITLETENSR</sequence>
<evidence type="ECO:0000313" key="1">
    <source>
        <dbReference type="EMBL" id="EFH46643.1"/>
    </source>
</evidence>
<keyword evidence="2" id="KW-1185">Reference proteome</keyword>
<proteinExistence type="predicted"/>
<dbReference type="AlphaFoldDB" id="D7MHH8"/>
<name>D7MHH8_ARALL</name>
<dbReference type="Proteomes" id="UP000008694">
    <property type="component" value="Unassembled WGS sequence"/>
</dbReference>
<protein>
    <submittedName>
        <fullName evidence="1">Predicted protein</fullName>
    </submittedName>
</protein>